<evidence type="ECO:0000313" key="3">
    <source>
        <dbReference type="Proteomes" id="UP001285352"/>
    </source>
</evidence>
<protein>
    <submittedName>
        <fullName evidence="2">DUF6346 domain-containing protein</fullName>
    </submittedName>
</protein>
<sequence length="146" mass="16067">MTKRITLAVVLWIVALYIAQAGPQLFGGEAGSGGEPKGYAENISCSRNWWAFGALWHCNATIVSNDGERVPYSSKNSSLTPADVGTRVPMTNNRVSFSRSYQPSVEWASVERREPRKGLVVLCLMGVPAVALFITFRMFRDKKPVA</sequence>
<organism evidence="2 3">
    <name type="scientific">Lentzea sokolovensis</name>
    <dbReference type="NCBI Taxonomy" id="3095429"/>
    <lineage>
        <taxon>Bacteria</taxon>
        <taxon>Bacillati</taxon>
        <taxon>Actinomycetota</taxon>
        <taxon>Actinomycetes</taxon>
        <taxon>Pseudonocardiales</taxon>
        <taxon>Pseudonocardiaceae</taxon>
        <taxon>Lentzea</taxon>
    </lineage>
</organism>
<dbReference type="RefSeq" id="WP_319978147.1">
    <property type="nucleotide sequence ID" value="NZ_JAXAVU010000011.1"/>
</dbReference>
<reference evidence="2 3" key="2">
    <citation type="submission" date="2023-11" db="EMBL/GenBank/DDBJ databases">
        <authorList>
            <person name="Lara A.C."/>
            <person name="Chronakova A."/>
        </authorList>
    </citation>
    <scope>NUCLEOTIDE SEQUENCE [LARGE SCALE GENOMIC DNA]</scope>
    <source>
        <strain evidence="2 3">BCCO 10_0061</strain>
    </source>
</reference>
<accession>A0ABU4V2L4</accession>
<dbReference type="InterPro" id="IPR045927">
    <property type="entry name" value="DUF6346"/>
</dbReference>
<evidence type="ECO:0000256" key="1">
    <source>
        <dbReference type="SAM" id="Phobius"/>
    </source>
</evidence>
<comment type="caution">
    <text evidence="2">The sequence shown here is derived from an EMBL/GenBank/DDBJ whole genome shotgun (WGS) entry which is preliminary data.</text>
</comment>
<proteinExistence type="predicted"/>
<reference evidence="2 3" key="1">
    <citation type="submission" date="2023-11" db="EMBL/GenBank/DDBJ databases">
        <title>Lentzea sokolovensis, sp. nov., Lentzea kristufkii, sp. nov., and Lentzea miocenensis, sp. nov., rare actinobacteria from Sokolov Coal Basin, Miocene lacustrine sediment, Czech Republic.</title>
        <authorList>
            <person name="Lara A."/>
            <person name="Kotroba L."/>
            <person name="Nouioui I."/>
            <person name="Neumann-Schaal M."/>
            <person name="Mast Y."/>
            <person name="Chronakova A."/>
        </authorList>
    </citation>
    <scope>NUCLEOTIDE SEQUENCE [LARGE SCALE GENOMIC DNA]</scope>
    <source>
        <strain evidence="2 3">BCCO 10_0061</strain>
    </source>
</reference>
<keyword evidence="1" id="KW-0812">Transmembrane</keyword>
<name>A0ABU4V2L4_9PSEU</name>
<feature type="transmembrane region" description="Helical" evidence="1">
    <location>
        <begin position="119"/>
        <end position="139"/>
    </location>
</feature>
<dbReference type="Proteomes" id="UP001285352">
    <property type="component" value="Unassembled WGS sequence"/>
</dbReference>
<dbReference type="Pfam" id="PF19873">
    <property type="entry name" value="DUF6346"/>
    <property type="match status" value="1"/>
</dbReference>
<dbReference type="EMBL" id="JAXAVU010000011">
    <property type="protein sequence ID" value="MDX8146047.1"/>
    <property type="molecule type" value="Genomic_DNA"/>
</dbReference>
<gene>
    <name evidence="2" type="ORF">SK854_28325</name>
</gene>
<keyword evidence="3" id="KW-1185">Reference proteome</keyword>
<keyword evidence="1" id="KW-1133">Transmembrane helix</keyword>
<evidence type="ECO:0000313" key="2">
    <source>
        <dbReference type="EMBL" id="MDX8146047.1"/>
    </source>
</evidence>
<keyword evidence="1" id="KW-0472">Membrane</keyword>